<keyword evidence="3" id="KW-1185">Reference proteome</keyword>
<dbReference type="Pfam" id="PF04471">
    <property type="entry name" value="Mrr_cat"/>
    <property type="match status" value="1"/>
</dbReference>
<dbReference type="PATRIC" id="fig|1348774.3.peg.482"/>
<evidence type="ECO:0000313" key="2">
    <source>
        <dbReference type="EMBL" id="AKM11475.1"/>
    </source>
</evidence>
<reference evidence="2 3" key="1">
    <citation type="submission" date="2015-06" db="EMBL/GenBank/DDBJ databases">
        <authorList>
            <person name="Zeng Y."/>
            <person name="Huang Y."/>
        </authorList>
    </citation>
    <scope>NUCLEOTIDE SEQUENCE [LARGE SCALE GENOMIC DNA]</scope>
    <source>
        <strain evidence="2 3">PQ-2</strain>
    </source>
</reference>
<evidence type="ECO:0000259" key="1">
    <source>
        <dbReference type="Pfam" id="PF04471"/>
    </source>
</evidence>
<proteinExistence type="predicted"/>
<name>A0A0G3XIP6_9SPHN</name>
<dbReference type="InterPro" id="IPR007560">
    <property type="entry name" value="Restrct_endonuc_IV_Mrr"/>
</dbReference>
<dbReference type="GO" id="GO:0004519">
    <property type="term" value="F:endonuclease activity"/>
    <property type="evidence" value="ECO:0007669"/>
    <property type="project" value="InterPro"/>
</dbReference>
<accession>A0A0G3XIP6</accession>
<dbReference type="KEGG" id="cna:AB433_02290"/>
<gene>
    <name evidence="2" type="ORF">AB433_02290</name>
</gene>
<evidence type="ECO:0000313" key="3">
    <source>
        <dbReference type="Proteomes" id="UP000035287"/>
    </source>
</evidence>
<dbReference type="Proteomes" id="UP000035287">
    <property type="component" value="Chromosome"/>
</dbReference>
<protein>
    <recommendedName>
        <fullName evidence="1">Restriction endonuclease type IV Mrr domain-containing protein</fullName>
    </recommendedName>
</protein>
<dbReference type="EMBL" id="CP011770">
    <property type="protein sequence ID" value="AKM11475.1"/>
    <property type="molecule type" value="Genomic_DNA"/>
</dbReference>
<sequence>MRYIKLGRGGAWADESLAEGYLSFGYHSIPNEVCQAADWDKVRSLLSDRKSEGAITAGVNEVAAFYEQPADCLWVTFAQGHMWWGFAEREVIWLGGHPDGGPSRIRPMIGGWSKLDAKGEPLIVSQLSSKLTKVANFRGTICTVEDEPYLLRKIQAIDEPIVVEARALNDQMVAVAARMIKALHWADFETLVDLIFARSGWQRMSKVGTGLSDVDIILEQPTTNEQAFVQVKSKANQATFDDYLERFEASGFQRFFFVCHSPSGSLKIPEMDHVHFLSGSSLALAAIKSGLFEWLVDRSN</sequence>
<dbReference type="GO" id="GO:0009307">
    <property type="term" value="P:DNA restriction-modification system"/>
    <property type="evidence" value="ECO:0007669"/>
    <property type="project" value="InterPro"/>
</dbReference>
<dbReference type="AlphaFoldDB" id="A0A0G3XIP6"/>
<dbReference type="GO" id="GO:0003677">
    <property type="term" value="F:DNA binding"/>
    <property type="evidence" value="ECO:0007669"/>
    <property type="project" value="InterPro"/>
</dbReference>
<organism evidence="2 3">
    <name type="scientific">Croceicoccus naphthovorans</name>
    <dbReference type="NCBI Taxonomy" id="1348774"/>
    <lineage>
        <taxon>Bacteria</taxon>
        <taxon>Pseudomonadati</taxon>
        <taxon>Pseudomonadota</taxon>
        <taxon>Alphaproteobacteria</taxon>
        <taxon>Sphingomonadales</taxon>
        <taxon>Erythrobacteraceae</taxon>
        <taxon>Croceicoccus</taxon>
    </lineage>
</organism>
<feature type="domain" description="Restriction endonuclease type IV Mrr" evidence="1">
    <location>
        <begin position="180"/>
        <end position="237"/>
    </location>
</feature>